<reference evidence="2" key="1">
    <citation type="submission" date="2021-12" db="EMBL/GenBank/DDBJ databases">
        <title>Comparative genomics, transcriptomics and evolutionary studies reveal genomic signatures of adaptation to plant cell wall in hemibiotrophic fungi.</title>
        <authorList>
            <consortium name="DOE Joint Genome Institute"/>
            <person name="Baroncelli R."/>
            <person name="Diaz J.F."/>
            <person name="Benocci T."/>
            <person name="Peng M."/>
            <person name="Battaglia E."/>
            <person name="Haridas S."/>
            <person name="Andreopoulos W."/>
            <person name="Labutti K."/>
            <person name="Pangilinan J."/>
            <person name="Floch G.L."/>
            <person name="Makela M.R."/>
            <person name="Henrissat B."/>
            <person name="Grigoriev I.V."/>
            <person name="Crouch J.A."/>
            <person name="De Vries R.P."/>
            <person name="Sukno S.A."/>
            <person name="Thon M.R."/>
        </authorList>
    </citation>
    <scope>NUCLEOTIDE SEQUENCE</scope>
    <source>
        <strain evidence="2">CBS 112980</strain>
    </source>
</reference>
<name>A0AAD8XPC8_GLOAC</name>
<evidence type="ECO:0000313" key="3">
    <source>
        <dbReference type="Proteomes" id="UP001244207"/>
    </source>
</evidence>
<gene>
    <name evidence="2" type="ORF">BDZ83DRAFT_646489</name>
</gene>
<dbReference type="GeneID" id="85393870"/>
<keyword evidence="3" id="KW-1185">Reference proteome</keyword>
<proteinExistence type="predicted"/>
<dbReference type="RefSeq" id="XP_060371111.1">
    <property type="nucleotide sequence ID" value="XM_060509971.1"/>
</dbReference>
<feature type="compositionally biased region" description="Basic and acidic residues" evidence="1">
    <location>
        <begin position="40"/>
        <end position="61"/>
    </location>
</feature>
<dbReference type="AlphaFoldDB" id="A0AAD8XPC8"/>
<feature type="region of interest" description="Disordered" evidence="1">
    <location>
        <begin position="14"/>
        <end position="61"/>
    </location>
</feature>
<organism evidence="2 3">
    <name type="scientific">Glomerella acutata</name>
    <name type="common">Colletotrichum acutatum</name>
    <dbReference type="NCBI Taxonomy" id="27357"/>
    <lineage>
        <taxon>Eukaryota</taxon>
        <taxon>Fungi</taxon>
        <taxon>Dikarya</taxon>
        <taxon>Ascomycota</taxon>
        <taxon>Pezizomycotina</taxon>
        <taxon>Sordariomycetes</taxon>
        <taxon>Hypocreomycetidae</taxon>
        <taxon>Glomerellales</taxon>
        <taxon>Glomerellaceae</taxon>
        <taxon>Colletotrichum</taxon>
        <taxon>Colletotrichum acutatum species complex</taxon>
    </lineage>
</organism>
<sequence>MYSYSALGVATLASKPLSRKTRSPKRVSGWGSPKGAVAGREGEVSRSTSGKEEVPDSFEEKNSIKMRKCSVPLQVPYLIPMKQHHLEKNGREKSARQHDRRLDCTTCCFLADEPDFQRQPEGSQKQSTGCKVSTIFIITTRGLRHCKPQASHASSPRSSLCTYPYLSAFIILSQFHVRPTSGKVPYSTLPGLPSVSASLLSP</sequence>
<accession>A0AAD8XPC8</accession>
<evidence type="ECO:0000313" key="2">
    <source>
        <dbReference type="EMBL" id="KAK1731056.1"/>
    </source>
</evidence>
<dbReference type="Proteomes" id="UP001244207">
    <property type="component" value="Unassembled WGS sequence"/>
</dbReference>
<comment type="caution">
    <text evidence="2">The sequence shown here is derived from an EMBL/GenBank/DDBJ whole genome shotgun (WGS) entry which is preliminary data.</text>
</comment>
<protein>
    <submittedName>
        <fullName evidence="2">Uncharacterized protein</fullName>
    </submittedName>
</protein>
<evidence type="ECO:0000256" key="1">
    <source>
        <dbReference type="SAM" id="MobiDB-lite"/>
    </source>
</evidence>
<dbReference type="EMBL" id="JAHMHS010000004">
    <property type="protein sequence ID" value="KAK1731056.1"/>
    <property type="molecule type" value="Genomic_DNA"/>
</dbReference>